<dbReference type="EMBL" id="CAMGYJ010000002">
    <property type="protein sequence ID" value="CAI0388039.1"/>
    <property type="molecule type" value="Genomic_DNA"/>
</dbReference>
<dbReference type="Proteomes" id="UP001154282">
    <property type="component" value="Unassembled WGS sequence"/>
</dbReference>
<protein>
    <submittedName>
        <fullName evidence="1">Uncharacterized protein</fullName>
    </submittedName>
</protein>
<evidence type="ECO:0000313" key="2">
    <source>
        <dbReference type="Proteomes" id="UP001154282"/>
    </source>
</evidence>
<organism evidence="1 2">
    <name type="scientific">Linum tenue</name>
    <dbReference type="NCBI Taxonomy" id="586396"/>
    <lineage>
        <taxon>Eukaryota</taxon>
        <taxon>Viridiplantae</taxon>
        <taxon>Streptophyta</taxon>
        <taxon>Embryophyta</taxon>
        <taxon>Tracheophyta</taxon>
        <taxon>Spermatophyta</taxon>
        <taxon>Magnoliopsida</taxon>
        <taxon>eudicotyledons</taxon>
        <taxon>Gunneridae</taxon>
        <taxon>Pentapetalae</taxon>
        <taxon>rosids</taxon>
        <taxon>fabids</taxon>
        <taxon>Malpighiales</taxon>
        <taxon>Linaceae</taxon>
        <taxon>Linum</taxon>
    </lineage>
</organism>
<sequence length="70" mass="7840">MNWKEKFSFLYHLPFLFGSQGNLTTERKGKWSKSDKTAGSQVTALAGDGDRRQIPLLVKPSVSHDPFLSS</sequence>
<comment type="caution">
    <text evidence="1">The sequence shown here is derived from an EMBL/GenBank/DDBJ whole genome shotgun (WGS) entry which is preliminary data.</text>
</comment>
<gene>
    <name evidence="1" type="ORF">LITE_LOCUS5704</name>
</gene>
<reference evidence="1" key="1">
    <citation type="submission" date="2022-08" db="EMBL/GenBank/DDBJ databases">
        <authorList>
            <person name="Gutierrez-Valencia J."/>
        </authorList>
    </citation>
    <scope>NUCLEOTIDE SEQUENCE</scope>
</reference>
<evidence type="ECO:0000313" key="1">
    <source>
        <dbReference type="EMBL" id="CAI0388039.1"/>
    </source>
</evidence>
<accession>A0AAV0HT02</accession>
<name>A0AAV0HT02_9ROSI</name>
<proteinExistence type="predicted"/>
<dbReference type="AlphaFoldDB" id="A0AAV0HT02"/>
<keyword evidence="2" id="KW-1185">Reference proteome</keyword>